<keyword evidence="5" id="KW-0067">ATP-binding</keyword>
<evidence type="ECO:0000256" key="2">
    <source>
        <dbReference type="ARBA" id="ARBA00022679"/>
    </source>
</evidence>
<dbReference type="InterPro" id="IPR050660">
    <property type="entry name" value="NEK_Ser/Thr_kinase"/>
</dbReference>
<dbReference type="InterPro" id="IPR000719">
    <property type="entry name" value="Prot_kinase_dom"/>
</dbReference>
<evidence type="ECO:0000313" key="8">
    <source>
        <dbReference type="Proteomes" id="UP000319160"/>
    </source>
</evidence>
<evidence type="ECO:0000256" key="3">
    <source>
        <dbReference type="ARBA" id="ARBA00022741"/>
    </source>
</evidence>
<dbReference type="Proteomes" id="UP000319160">
    <property type="component" value="Unassembled WGS sequence"/>
</dbReference>
<feature type="domain" description="Protein kinase" evidence="6">
    <location>
        <begin position="1"/>
        <end position="350"/>
    </location>
</feature>
<keyword evidence="2" id="KW-0808">Transferase</keyword>
<keyword evidence="3" id="KW-0547">Nucleotide-binding</keyword>
<dbReference type="PROSITE" id="PS50011">
    <property type="entry name" value="PROTEIN_KINASE_DOM"/>
    <property type="match status" value="1"/>
</dbReference>
<dbReference type="EMBL" id="VFLP01000023">
    <property type="protein sequence ID" value="TRX94354.1"/>
    <property type="molecule type" value="Genomic_DNA"/>
</dbReference>
<dbReference type="AlphaFoldDB" id="A0A553I2D0"/>
<dbReference type="PANTHER" id="PTHR43671:SF13">
    <property type="entry name" value="SERINE_THREONINE-PROTEIN KINASE NEK2"/>
    <property type="match status" value="1"/>
</dbReference>
<protein>
    <recommendedName>
        <fullName evidence="1">non-specific serine/threonine protein kinase</fullName>
        <ecNumber evidence="1">2.7.11.1</ecNumber>
    </recommendedName>
</protein>
<sequence length="416" mass="47294">MATFRDAYTDYYDNGLKYELITEVSPKVWKIIRKDDRMEYLAQDVTDALFTDVGSKAQQLTSYGQLFAPNGENLLEQVKKVLNHSNLVSLVDCFALQFSNSGKVGRDQWFTVWDYCDAGNLGNLLVPPAPRPQDPHPLQKLTGIKISGVEDVKMEDLFAPKFLPESFCWHVLTSVLKALMWLHDGVRDVGVAEDNTWQPVNENLDWQPMLHRNIHPQNIFIGYPRRREWYGPVKLGNYGQLHISGHCQFPGDQHAPTSSKAIGPPQQQKSARLEDLIAFDTNYGSIYPQQAMMVEPRGSKHMKKIQSQTARENLQDLDYTGYLKNFLIKIMEFDPWAKAAKEGKPNPIYVTSDLYCEALEGVQWFMSAGGDEVDSYVTSYMADADDYLENKALKASQLLDSFENVKGILEQFADKT</sequence>
<accession>A0A553I2D0</accession>
<dbReference type="Gene3D" id="1.10.510.10">
    <property type="entry name" value="Transferase(Phosphotransferase) domain 1"/>
    <property type="match status" value="1"/>
</dbReference>
<evidence type="ECO:0000259" key="6">
    <source>
        <dbReference type="PROSITE" id="PS50011"/>
    </source>
</evidence>
<name>A0A553I2D0_9PEZI</name>
<organism evidence="7 8">
    <name type="scientific">Xylaria flabelliformis</name>
    <dbReference type="NCBI Taxonomy" id="2512241"/>
    <lineage>
        <taxon>Eukaryota</taxon>
        <taxon>Fungi</taxon>
        <taxon>Dikarya</taxon>
        <taxon>Ascomycota</taxon>
        <taxon>Pezizomycotina</taxon>
        <taxon>Sordariomycetes</taxon>
        <taxon>Xylariomycetidae</taxon>
        <taxon>Xylariales</taxon>
        <taxon>Xylariaceae</taxon>
        <taxon>Xylaria</taxon>
    </lineage>
</organism>
<dbReference type="OrthoDB" id="4062651at2759"/>
<dbReference type="GO" id="GO:0005524">
    <property type="term" value="F:ATP binding"/>
    <property type="evidence" value="ECO:0007669"/>
    <property type="project" value="UniProtKB-KW"/>
</dbReference>
<dbReference type="SUPFAM" id="SSF56112">
    <property type="entry name" value="Protein kinase-like (PK-like)"/>
    <property type="match status" value="1"/>
</dbReference>
<evidence type="ECO:0000256" key="5">
    <source>
        <dbReference type="ARBA" id="ARBA00022840"/>
    </source>
</evidence>
<dbReference type="EC" id="2.7.11.1" evidence="1"/>
<proteinExistence type="predicted"/>
<keyword evidence="4" id="KW-0418">Kinase</keyword>
<dbReference type="PANTHER" id="PTHR43671">
    <property type="entry name" value="SERINE/THREONINE-PROTEIN KINASE NEK"/>
    <property type="match status" value="1"/>
</dbReference>
<evidence type="ECO:0000313" key="7">
    <source>
        <dbReference type="EMBL" id="TRX94354.1"/>
    </source>
</evidence>
<dbReference type="STRING" id="2512241.A0A553I2D0"/>
<evidence type="ECO:0000256" key="1">
    <source>
        <dbReference type="ARBA" id="ARBA00012513"/>
    </source>
</evidence>
<gene>
    <name evidence="7" type="ORF">FHL15_004821</name>
</gene>
<reference evidence="8" key="1">
    <citation type="submission" date="2019-06" db="EMBL/GenBank/DDBJ databases">
        <title>Draft genome sequence of the griseofulvin-producing fungus Xylaria cubensis strain G536.</title>
        <authorList>
            <person name="Mead M.E."/>
            <person name="Raja H.A."/>
            <person name="Steenwyk J.L."/>
            <person name="Knowles S.L."/>
            <person name="Oberlies N.H."/>
            <person name="Rokas A."/>
        </authorList>
    </citation>
    <scope>NUCLEOTIDE SEQUENCE [LARGE SCALE GENOMIC DNA]</scope>
    <source>
        <strain evidence="8">G536</strain>
    </source>
</reference>
<keyword evidence="8" id="KW-1185">Reference proteome</keyword>
<dbReference type="InterPro" id="IPR011009">
    <property type="entry name" value="Kinase-like_dom_sf"/>
</dbReference>
<dbReference type="GO" id="GO:0004674">
    <property type="term" value="F:protein serine/threonine kinase activity"/>
    <property type="evidence" value="ECO:0007669"/>
    <property type="project" value="UniProtKB-EC"/>
</dbReference>
<evidence type="ECO:0000256" key="4">
    <source>
        <dbReference type="ARBA" id="ARBA00022777"/>
    </source>
</evidence>
<comment type="caution">
    <text evidence="7">The sequence shown here is derived from an EMBL/GenBank/DDBJ whole genome shotgun (WGS) entry which is preliminary data.</text>
</comment>